<evidence type="ECO:0000313" key="3">
    <source>
        <dbReference type="Proteomes" id="UP001201985"/>
    </source>
</evidence>
<accession>A0ABS9W8V0</accession>
<evidence type="ECO:0008006" key="4">
    <source>
        <dbReference type="Google" id="ProtNLM"/>
    </source>
</evidence>
<reference evidence="2 3" key="1">
    <citation type="submission" date="2022-03" db="EMBL/GenBank/DDBJ databases">
        <title>Complete genome analysis of Roseomonas KG 17.1 : a prolific producer of plant growth promoters.</title>
        <authorList>
            <person name="Saadouli I."/>
            <person name="Najjari A."/>
            <person name="Mosbah A."/>
            <person name="Ouzari H.I."/>
        </authorList>
    </citation>
    <scope>NUCLEOTIDE SEQUENCE [LARGE SCALE GENOMIC DNA]</scope>
    <source>
        <strain evidence="2 3">KG17-1</strain>
    </source>
</reference>
<name>A0ABS9W8V0_9PROT</name>
<evidence type="ECO:0000313" key="2">
    <source>
        <dbReference type="EMBL" id="MCI0755657.1"/>
    </source>
</evidence>
<gene>
    <name evidence="2" type="ORF">MON41_18355</name>
</gene>
<organism evidence="2 3">
    <name type="scientific">Teichococcus vastitatis</name>
    <dbReference type="NCBI Taxonomy" id="2307076"/>
    <lineage>
        <taxon>Bacteria</taxon>
        <taxon>Pseudomonadati</taxon>
        <taxon>Pseudomonadota</taxon>
        <taxon>Alphaproteobacteria</taxon>
        <taxon>Acetobacterales</taxon>
        <taxon>Roseomonadaceae</taxon>
        <taxon>Roseomonas</taxon>
    </lineage>
</organism>
<sequence>MPASHPPPADLSSRAALAPAPAPRVWRIYRITRCRDGRGYVGVTCRSLAGRAAAHRHHARRHPDLGRPGSLAAAIRAALAEGLGFAEAFRIEELDSTPDPAAARALERHWIARLGTAWPEGFNRAPGGASLGGPANAVPVTLHHPRRGVRRYPSLLAAIAAIEAERRAAGRPPLPPGVVYARRALGWSPEEALGLRPHRDGRGLRSDVCWAGQPAASLRAVAAAQNIPLATLRSRLHRARKGAGADGANEVPDLARDRRKAGKATRSPPLALPHPTDPCAAPVTAAVFARLTELPRATVLHRYHALVTRRGMDAPSLSRARLLRGLRQRRRREIPLRLVLPDGRVLRGGVRGLIRRVLNDAALAGGRPERLGCSAIRARLRRLPDWPRPDGAGIAWAFGFRPAGNRP</sequence>
<evidence type="ECO:0000256" key="1">
    <source>
        <dbReference type="SAM" id="MobiDB-lite"/>
    </source>
</evidence>
<dbReference type="RefSeq" id="WP_241793535.1">
    <property type="nucleotide sequence ID" value="NZ_JALBUU010000040.1"/>
</dbReference>
<feature type="region of interest" description="Disordered" evidence="1">
    <location>
        <begin position="240"/>
        <end position="277"/>
    </location>
</feature>
<keyword evidence="3" id="KW-1185">Reference proteome</keyword>
<dbReference type="EMBL" id="JALBUU010000040">
    <property type="protein sequence ID" value="MCI0755657.1"/>
    <property type="molecule type" value="Genomic_DNA"/>
</dbReference>
<proteinExistence type="predicted"/>
<dbReference type="Proteomes" id="UP001201985">
    <property type="component" value="Unassembled WGS sequence"/>
</dbReference>
<protein>
    <recommendedName>
        <fullName evidence="4">GIY-YIG domain-containing protein</fullName>
    </recommendedName>
</protein>
<comment type="caution">
    <text evidence="2">The sequence shown here is derived from an EMBL/GenBank/DDBJ whole genome shotgun (WGS) entry which is preliminary data.</text>
</comment>